<feature type="domain" description="C1q" evidence="5">
    <location>
        <begin position="294"/>
        <end position="422"/>
    </location>
</feature>
<evidence type="ECO:0000313" key="6">
    <source>
        <dbReference type="EMBL" id="KAK7090096.1"/>
    </source>
</evidence>
<protein>
    <submittedName>
        <fullName evidence="6">Uncharacterized protein</fullName>
    </submittedName>
</protein>
<dbReference type="PANTHER" id="PTHR22923">
    <property type="entry name" value="CEREBELLIN-RELATED"/>
    <property type="match status" value="1"/>
</dbReference>
<dbReference type="AlphaFoldDB" id="A0AAN9ANH6"/>
<evidence type="ECO:0000256" key="2">
    <source>
        <dbReference type="ARBA" id="ARBA00022525"/>
    </source>
</evidence>
<evidence type="ECO:0000259" key="4">
    <source>
        <dbReference type="PROSITE" id="PS50835"/>
    </source>
</evidence>
<proteinExistence type="predicted"/>
<dbReference type="PROSITE" id="PS50835">
    <property type="entry name" value="IG_LIKE"/>
    <property type="match status" value="1"/>
</dbReference>
<feature type="domain" description="Ig-like" evidence="4">
    <location>
        <begin position="137"/>
        <end position="217"/>
    </location>
</feature>
<evidence type="ECO:0000256" key="3">
    <source>
        <dbReference type="ARBA" id="ARBA00022729"/>
    </source>
</evidence>
<dbReference type="EMBL" id="JBAMIC010000024">
    <property type="protein sequence ID" value="KAK7090096.1"/>
    <property type="molecule type" value="Genomic_DNA"/>
</dbReference>
<sequence length="422" mass="46928">MLQYLMIFSLQLAAYRGLEWSERFQDTSKPLEICSGENIQLFWNYTLTEGEGVKGLVWTCQPEGKVSELMATYADHHFVPMSPFSGRLAHLKDGGIELSCATILESGNYSVAVTTVDQTGTETLYQKTAWVKIVDTPKTQSGYLEVSKSKEPVRDESNGQWHIQLTCGNFSDRGHPPIDVVWRTPKGEELSSSNFDNGNFQLMIPNPLAGGNYTCSLPRGEPATKCLPRDSELLEEVCVEVDEDKSRFSMLEARQQELLEMMNAKDDHLLNYFATVSSKTDILEARFDEGAENCYSQPVNFHARLTYNTKLLNGNVLKLPIVSTNQGGGYNASTGYFTAPQNGTYFFIGTTGGYSSSNYANMGLEKEGTSLSRTFIALHGSYYNMGSCHATVYLTQGERVWLQSSATSFFRAAVTSFSGFRI</sequence>
<dbReference type="InterPro" id="IPR050822">
    <property type="entry name" value="Cerebellin_Synaptic_Org"/>
</dbReference>
<dbReference type="InterPro" id="IPR007110">
    <property type="entry name" value="Ig-like_dom"/>
</dbReference>
<gene>
    <name evidence="6" type="ORF">V1264_009941</name>
</gene>
<dbReference type="SMART" id="SM00110">
    <property type="entry name" value="C1Q"/>
    <property type="match status" value="1"/>
</dbReference>
<dbReference type="Gene3D" id="2.60.120.40">
    <property type="match status" value="1"/>
</dbReference>
<dbReference type="PRINTS" id="PR00007">
    <property type="entry name" value="COMPLEMNTC1Q"/>
</dbReference>
<evidence type="ECO:0000256" key="1">
    <source>
        <dbReference type="ARBA" id="ARBA00004613"/>
    </source>
</evidence>
<dbReference type="InterPro" id="IPR008983">
    <property type="entry name" value="Tumour_necrosis_fac-like_dom"/>
</dbReference>
<reference evidence="6 7" key="1">
    <citation type="submission" date="2024-02" db="EMBL/GenBank/DDBJ databases">
        <title>Chromosome-scale genome assembly of the rough periwinkle Littorina saxatilis.</title>
        <authorList>
            <person name="De Jode A."/>
            <person name="Faria R."/>
            <person name="Formenti G."/>
            <person name="Sims Y."/>
            <person name="Smith T.P."/>
            <person name="Tracey A."/>
            <person name="Wood J.M.D."/>
            <person name="Zagrodzka Z.B."/>
            <person name="Johannesson K."/>
            <person name="Butlin R.K."/>
            <person name="Leder E.H."/>
        </authorList>
    </citation>
    <scope>NUCLEOTIDE SEQUENCE [LARGE SCALE GENOMIC DNA]</scope>
    <source>
        <strain evidence="6">Snail1</strain>
        <tissue evidence="6">Muscle</tissue>
    </source>
</reference>
<dbReference type="Proteomes" id="UP001374579">
    <property type="component" value="Unassembled WGS sequence"/>
</dbReference>
<dbReference type="SUPFAM" id="SSF49842">
    <property type="entry name" value="TNF-like"/>
    <property type="match status" value="1"/>
</dbReference>
<evidence type="ECO:0000259" key="5">
    <source>
        <dbReference type="PROSITE" id="PS50871"/>
    </source>
</evidence>
<comment type="subcellular location">
    <subcellularLocation>
        <location evidence="1">Secreted</location>
    </subcellularLocation>
</comment>
<dbReference type="Pfam" id="PF00386">
    <property type="entry name" value="C1q"/>
    <property type="match status" value="1"/>
</dbReference>
<dbReference type="GO" id="GO:0005576">
    <property type="term" value="C:extracellular region"/>
    <property type="evidence" value="ECO:0007669"/>
    <property type="project" value="UniProtKB-SubCell"/>
</dbReference>
<comment type="caution">
    <text evidence="6">The sequence shown here is derived from an EMBL/GenBank/DDBJ whole genome shotgun (WGS) entry which is preliminary data.</text>
</comment>
<keyword evidence="2" id="KW-0964">Secreted</keyword>
<dbReference type="PANTHER" id="PTHR22923:SF116">
    <property type="entry name" value="C1Q DOMAIN-CONTAINING PROTEIN"/>
    <property type="match status" value="1"/>
</dbReference>
<name>A0AAN9ANH6_9CAEN</name>
<accession>A0AAN9ANH6</accession>
<keyword evidence="7" id="KW-1185">Reference proteome</keyword>
<evidence type="ECO:0000313" key="7">
    <source>
        <dbReference type="Proteomes" id="UP001374579"/>
    </source>
</evidence>
<keyword evidence="3" id="KW-0732">Signal</keyword>
<dbReference type="PROSITE" id="PS50871">
    <property type="entry name" value="C1Q"/>
    <property type="match status" value="1"/>
</dbReference>
<dbReference type="InterPro" id="IPR001073">
    <property type="entry name" value="C1q_dom"/>
</dbReference>
<organism evidence="6 7">
    <name type="scientific">Littorina saxatilis</name>
    <dbReference type="NCBI Taxonomy" id="31220"/>
    <lineage>
        <taxon>Eukaryota</taxon>
        <taxon>Metazoa</taxon>
        <taxon>Spiralia</taxon>
        <taxon>Lophotrochozoa</taxon>
        <taxon>Mollusca</taxon>
        <taxon>Gastropoda</taxon>
        <taxon>Caenogastropoda</taxon>
        <taxon>Littorinimorpha</taxon>
        <taxon>Littorinoidea</taxon>
        <taxon>Littorinidae</taxon>
        <taxon>Littorina</taxon>
    </lineage>
</organism>